<dbReference type="PANTHER" id="PTHR30193:SF37">
    <property type="entry name" value="INNER MEMBRANE ABC TRANSPORTER PERMEASE PROTEIN YCJO"/>
    <property type="match status" value="1"/>
</dbReference>
<dbReference type="PANTHER" id="PTHR30193">
    <property type="entry name" value="ABC TRANSPORTER PERMEASE PROTEIN"/>
    <property type="match status" value="1"/>
</dbReference>
<dbReference type="Pfam" id="PF00528">
    <property type="entry name" value="BPD_transp_1"/>
    <property type="match status" value="1"/>
</dbReference>
<keyword evidence="2 7" id="KW-0813">Transport</keyword>
<dbReference type="CDD" id="cd06261">
    <property type="entry name" value="TM_PBP2"/>
    <property type="match status" value="1"/>
</dbReference>
<keyword evidence="10" id="KW-1185">Reference proteome</keyword>
<dbReference type="Gene3D" id="1.10.3720.10">
    <property type="entry name" value="MetI-like"/>
    <property type="match status" value="1"/>
</dbReference>
<evidence type="ECO:0000256" key="5">
    <source>
        <dbReference type="ARBA" id="ARBA00022989"/>
    </source>
</evidence>
<sequence>MAKASVANKWKTEIGKSIPFNKMSKWQLMKKNVHAYVLLLPFLLIYTIFTLFPVAQGFVVSFYDWQILGDKTFVGLKNYIKVFNDPVFYSSMSHTLLFVLLSTPILILVGFILALIVHQPIRGQVVFRLIFFLPMVLAVSVVASVWKAVLSGYTGLVNFLLGLLGMPSEILWLGEPVLAWVSIIVITVWWTAGFNMVLYLAGLQDIPDELYEASKIDGATAWQRLRFITIPMLKGITLLVTFLQIVASFKIFSQVYLVTQGGPAGSTRTIIQYVYEEGFQKYAFGTASAMSYIFFIVLLLCTLIQFKLTNQKS</sequence>
<comment type="caution">
    <text evidence="9">The sequence shown here is derived from an EMBL/GenBank/DDBJ whole genome shotgun (WGS) entry which is preliminary data.</text>
</comment>
<evidence type="ECO:0000313" key="9">
    <source>
        <dbReference type="EMBL" id="MFC0471773.1"/>
    </source>
</evidence>
<gene>
    <name evidence="9" type="ORF">ACFFHM_15025</name>
</gene>
<dbReference type="InterPro" id="IPR051393">
    <property type="entry name" value="ABC_transporter_permease"/>
</dbReference>
<dbReference type="PROSITE" id="PS50928">
    <property type="entry name" value="ABC_TM1"/>
    <property type="match status" value="1"/>
</dbReference>
<evidence type="ECO:0000259" key="8">
    <source>
        <dbReference type="PROSITE" id="PS50928"/>
    </source>
</evidence>
<comment type="subcellular location">
    <subcellularLocation>
        <location evidence="1 7">Cell membrane</location>
        <topology evidence="1 7">Multi-pass membrane protein</topology>
    </subcellularLocation>
</comment>
<evidence type="ECO:0000256" key="1">
    <source>
        <dbReference type="ARBA" id="ARBA00004651"/>
    </source>
</evidence>
<feature type="transmembrane region" description="Helical" evidence="7">
    <location>
        <begin position="33"/>
        <end position="55"/>
    </location>
</feature>
<dbReference type="InterPro" id="IPR000515">
    <property type="entry name" value="MetI-like"/>
</dbReference>
<keyword evidence="5 7" id="KW-1133">Transmembrane helix</keyword>
<evidence type="ECO:0000256" key="4">
    <source>
        <dbReference type="ARBA" id="ARBA00022692"/>
    </source>
</evidence>
<comment type="similarity">
    <text evidence="7">Belongs to the binding-protein-dependent transport system permease family.</text>
</comment>
<protein>
    <submittedName>
        <fullName evidence="9">Carbohydrate ABC transporter permease</fullName>
    </submittedName>
</protein>
<feature type="transmembrane region" description="Helical" evidence="7">
    <location>
        <begin position="129"/>
        <end position="150"/>
    </location>
</feature>
<feature type="domain" description="ABC transmembrane type-1" evidence="8">
    <location>
        <begin position="92"/>
        <end position="305"/>
    </location>
</feature>
<keyword evidence="6 7" id="KW-0472">Membrane</keyword>
<evidence type="ECO:0000256" key="7">
    <source>
        <dbReference type="RuleBase" id="RU363032"/>
    </source>
</evidence>
<dbReference type="Proteomes" id="UP001589838">
    <property type="component" value="Unassembled WGS sequence"/>
</dbReference>
<feature type="transmembrane region" description="Helical" evidence="7">
    <location>
        <begin position="282"/>
        <end position="304"/>
    </location>
</feature>
<dbReference type="InterPro" id="IPR035906">
    <property type="entry name" value="MetI-like_sf"/>
</dbReference>
<evidence type="ECO:0000256" key="3">
    <source>
        <dbReference type="ARBA" id="ARBA00022475"/>
    </source>
</evidence>
<dbReference type="SUPFAM" id="SSF161098">
    <property type="entry name" value="MetI-like"/>
    <property type="match status" value="1"/>
</dbReference>
<dbReference type="EMBL" id="JBHLUX010000036">
    <property type="protein sequence ID" value="MFC0471773.1"/>
    <property type="molecule type" value="Genomic_DNA"/>
</dbReference>
<keyword evidence="4 7" id="KW-0812">Transmembrane</keyword>
<dbReference type="RefSeq" id="WP_335959667.1">
    <property type="nucleotide sequence ID" value="NZ_JAXBLX010000006.1"/>
</dbReference>
<organism evidence="9 10">
    <name type="scientific">Halalkalibacter kiskunsagensis</name>
    <dbReference type="NCBI Taxonomy" id="1548599"/>
    <lineage>
        <taxon>Bacteria</taxon>
        <taxon>Bacillati</taxon>
        <taxon>Bacillota</taxon>
        <taxon>Bacilli</taxon>
        <taxon>Bacillales</taxon>
        <taxon>Bacillaceae</taxon>
        <taxon>Halalkalibacter</taxon>
    </lineage>
</organism>
<feature type="transmembrane region" description="Helical" evidence="7">
    <location>
        <begin position="232"/>
        <end position="252"/>
    </location>
</feature>
<feature type="transmembrane region" description="Helical" evidence="7">
    <location>
        <begin position="170"/>
        <end position="190"/>
    </location>
</feature>
<evidence type="ECO:0000256" key="2">
    <source>
        <dbReference type="ARBA" id="ARBA00022448"/>
    </source>
</evidence>
<proteinExistence type="inferred from homology"/>
<keyword evidence="3" id="KW-1003">Cell membrane</keyword>
<evidence type="ECO:0000256" key="6">
    <source>
        <dbReference type="ARBA" id="ARBA00023136"/>
    </source>
</evidence>
<feature type="transmembrane region" description="Helical" evidence="7">
    <location>
        <begin position="96"/>
        <end position="117"/>
    </location>
</feature>
<reference evidence="9 10" key="1">
    <citation type="submission" date="2024-09" db="EMBL/GenBank/DDBJ databases">
        <authorList>
            <person name="Sun Q."/>
            <person name="Mori K."/>
        </authorList>
    </citation>
    <scope>NUCLEOTIDE SEQUENCE [LARGE SCALE GENOMIC DNA]</scope>
    <source>
        <strain evidence="9 10">NCAIM B.02610</strain>
    </source>
</reference>
<evidence type="ECO:0000313" key="10">
    <source>
        <dbReference type="Proteomes" id="UP001589838"/>
    </source>
</evidence>
<accession>A0ABV6KEL6</accession>
<name>A0ABV6KEL6_9BACI</name>